<evidence type="ECO:0000256" key="9">
    <source>
        <dbReference type="ARBA" id="ARBA00022989"/>
    </source>
</evidence>
<keyword evidence="10" id="KW-0406">Ion transport</keyword>
<keyword evidence="4" id="KW-1003">Cell membrane</keyword>
<evidence type="ECO:0000256" key="2">
    <source>
        <dbReference type="ARBA" id="ARBA00009137"/>
    </source>
</evidence>
<feature type="transmembrane region" description="Helical" evidence="13">
    <location>
        <begin position="416"/>
        <end position="437"/>
    </location>
</feature>
<reference evidence="14 15" key="1">
    <citation type="submission" date="2018-05" db="EMBL/GenBank/DDBJ databases">
        <title>Complete genome sequence of Megasphaera sp. AJH120T, isolated from the ceca of a chicken.</title>
        <authorList>
            <person name="Maki J."/>
            <person name="Looft T."/>
        </authorList>
    </citation>
    <scope>NUCLEOTIDE SEQUENCE [LARGE SCALE GENOMIC DNA]</scope>
    <source>
        <strain evidence="14 15">AJH120</strain>
    </source>
</reference>
<dbReference type="GO" id="GO:0005886">
    <property type="term" value="C:plasma membrane"/>
    <property type="evidence" value="ECO:0007669"/>
    <property type="project" value="UniProtKB-SubCell"/>
</dbReference>
<dbReference type="AlphaFoldDB" id="A0A346AWL1"/>
<keyword evidence="11 13" id="KW-0472">Membrane</keyword>
<dbReference type="GO" id="GO:0015379">
    <property type="term" value="F:potassium:chloride symporter activity"/>
    <property type="evidence" value="ECO:0007669"/>
    <property type="project" value="InterPro"/>
</dbReference>
<keyword evidence="7 13" id="KW-0812">Transmembrane</keyword>
<feature type="transmembrane region" description="Helical" evidence="13">
    <location>
        <begin position="36"/>
        <end position="53"/>
    </location>
</feature>
<accession>A0A346AWL1</accession>
<organism evidence="14 15">
    <name type="scientific">Megasphaera stantonii</name>
    <dbReference type="NCBI Taxonomy" id="2144175"/>
    <lineage>
        <taxon>Bacteria</taxon>
        <taxon>Bacillati</taxon>
        <taxon>Bacillota</taxon>
        <taxon>Negativicutes</taxon>
        <taxon>Veillonellales</taxon>
        <taxon>Veillonellaceae</taxon>
        <taxon>Megasphaera</taxon>
    </lineage>
</organism>
<evidence type="ECO:0000256" key="5">
    <source>
        <dbReference type="ARBA" id="ARBA00022519"/>
    </source>
</evidence>
<keyword evidence="9 13" id="KW-1133">Transmembrane helix</keyword>
<feature type="transmembrane region" description="Helical" evidence="13">
    <location>
        <begin position="181"/>
        <end position="205"/>
    </location>
</feature>
<keyword evidence="8 12" id="KW-0630">Potassium</keyword>
<name>A0A346AWL1_9FIRM</name>
<evidence type="ECO:0000256" key="7">
    <source>
        <dbReference type="ARBA" id="ARBA00022692"/>
    </source>
</evidence>
<comment type="similarity">
    <text evidence="2">Belongs to the TrkH potassium transport family.</text>
</comment>
<dbReference type="OrthoDB" id="9810952at2"/>
<dbReference type="EMBL" id="CP029462">
    <property type="protein sequence ID" value="AXL20254.1"/>
    <property type="molecule type" value="Genomic_DNA"/>
</dbReference>
<evidence type="ECO:0000256" key="8">
    <source>
        <dbReference type="ARBA" id="ARBA00022958"/>
    </source>
</evidence>
<feature type="transmembrane region" description="Helical" evidence="13">
    <location>
        <begin position="449"/>
        <end position="472"/>
    </location>
</feature>
<comment type="subcellular location">
    <subcellularLocation>
        <location evidence="1">Cell inner membrane</location>
        <topology evidence="1">Multi-pass membrane protein</topology>
    </subcellularLocation>
</comment>
<feature type="transmembrane region" description="Helical" evidence="13">
    <location>
        <begin position="74"/>
        <end position="96"/>
    </location>
</feature>
<evidence type="ECO:0000256" key="3">
    <source>
        <dbReference type="ARBA" id="ARBA00022448"/>
    </source>
</evidence>
<keyword evidence="15" id="KW-1185">Reference proteome</keyword>
<feature type="transmembrane region" description="Helical" evidence="13">
    <location>
        <begin position="9"/>
        <end position="30"/>
    </location>
</feature>
<dbReference type="RefSeq" id="WP_107196116.1">
    <property type="nucleotide sequence ID" value="NZ_CP029462.1"/>
</dbReference>
<evidence type="ECO:0000256" key="13">
    <source>
        <dbReference type="SAM" id="Phobius"/>
    </source>
</evidence>
<evidence type="ECO:0000256" key="11">
    <source>
        <dbReference type="ARBA" id="ARBA00023136"/>
    </source>
</evidence>
<evidence type="ECO:0000256" key="12">
    <source>
        <dbReference type="PIRSR" id="PIRSR006247-1"/>
    </source>
</evidence>
<evidence type="ECO:0000256" key="6">
    <source>
        <dbReference type="ARBA" id="ARBA00022538"/>
    </source>
</evidence>
<feature type="transmembrane region" description="Helical" evidence="13">
    <location>
        <begin position="131"/>
        <end position="148"/>
    </location>
</feature>
<dbReference type="GO" id="GO:0046872">
    <property type="term" value="F:metal ion binding"/>
    <property type="evidence" value="ECO:0007669"/>
    <property type="project" value="UniProtKB-KW"/>
</dbReference>
<proteinExistence type="inferred from homology"/>
<evidence type="ECO:0000313" key="14">
    <source>
        <dbReference type="EMBL" id="AXL20254.1"/>
    </source>
</evidence>
<keyword evidence="6" id="KW-0633">Potassium transport</keyword>
<feature type="transmembrane region" description="Helical" evidence="13">
    <location>
        <begin position="391"/>
        <end position="409"/>
    </location>
</feature>
<sequence>MDLHVVCRFLGKISFIQGLTMLIPLGIAFWCGEESAVPFILTIGAAVAVSFLCQRRGHVRTKALTIREGIAITGLGWLLATGLGMLPYVLGGYLGILDGLFESISGFTGTGATVIEDLEVLPNSILFWRSMTHWLGGLGIVVIFIALLPEAGQSTMSMYNAEVAGPTRERVLPRLHDMTNVLFRMYSGFTLIALVIFLLCGMDFINALNHALSTISAGGFSTFSASVAHFDDPVVEGWITFFMILAGGNFGLYYQVYQKGPGVLRRNTEFKAYLLILGVVTLLIMLNLAYAFGGEWTTAFRYASFQVASIATTGFVSADYDTWPAFSKLLLLFLMICGGCAGSTAAGLKVSRVVILVKALWITAFQKVHPNMVRRVEINGHYVGDDTVVRVSQFFFLYMAFIVLWALLLTWDGVNIFDAVGISVSTMGCIGPAFGITGATCTYANLSDFAKSILCLSMLLGRLEILTLLVMCRRSFWKSKGMW</sequence>
<evidence type="ECO:0000256" key="4">
    <source>
        <dbReference type="ARBA" id="ARBA00022475"/>
    </source>
</evidence>
<feature type="transmembrane region" description="Helical" evidence="13">
    <location>
        <begin position="272"/>
        <end position="293"/>
    </location>
</feature>
<keyword evidence="3" id="KW-0813">Transport</keyword>
<gene>
    <name evidence="14" type="ORF">DKB62_00960</name>
</gene>
<keyword evidence="5" id="KW-0997">Cell inner membrane</keyword>
<dbReference type="PANTHER" id="PTHR32024:SF2">
    <property type="entry name" value="TRK SYSTEM POTASSIUM UPTAKE PROTEIN TRKG-RELATED"/>
    <property type="match status" value="1"/>
</dbReference>
<feature type="binding site" evidence="12">
    <location>
        <position position="218"/>
    </location>
    <ligand>
        <name>K(+)</name>
        <dbReference type="ChEBI" id="CHEBI:29103"/>
    </ligand>
</feature>
<feature type="transmembrane region" description="Helical" evidence="13">
    <location>
        <begin position="238"/>
        <end position="256"/>
    </location>
</feature>
<dbReference type="KEGG" id="meg:DKB62_00960"/>
<evidence type="ECO:0000256" key="1">
    <source>
        <dbReference type="ARBA" id="ARBA00004429"/>
    </source>
</evidence>
<dbReference type="PIRSF" id="PIRSF006247">
    <property type="entry name" value="TrkH"/>
    <property type="match status" value="1"/>
</dbReference>
<dbReference type="InterPro" id="IPR003445">
    <property type="entry name" value="Cat_transpt"/>
</dbReference>
<evidence type="ECO:0000256" key="10">
    <source>
        <dbReference type="ARBA" id="ARBA00023065"/>
    </source>
</evidence>
<evidence type="ECO:0000313" key="15">
    <source>
        <dbReference type="Proteomes" id="UP000254337"/>
    </source>
</evidence>
<dbReference type="PANTHER" id="PTHR32024">
    <property type="entry name" value="TRK SYSTEM POTASSIUM UPTAKE PROTEIN TRKG-RELATED"/>
    <property type="match status" value="1"/>
</dbReference>
<dbReference type="InterPro" id="IPR004772">
    <property type="entry name" value="TrkH"/>
</dbReference>
<dbReference type="Pfam" id="PF02386">
    <property type="entry name" value="TrkH"/>
    <property type="match status" value="1"/>
</dbReference>
<feature type="binding site" evidence="12">
    <location>
        <position position="110"/>
    </location>
    <ligand>
        <name>K(+)</name>
        <dbReference type="ChEBI" id="CHEBI:29103"/>
    </ligand>
</feature>
<feature type="binding site" evidence="12">
    <location>
        <position position="313"/>
    </location>
    <ligand>
        <name>K(+)</name>
        <dbReference type="ChEBI" id="CHEBI:29103"/>
    </ligand>
</feature>
<keyword evidence="12" id="KW-0479">Metal-binding</keyword>
<feature type="transmembrane region" description="Helical" evidence="13">
    <location>
        <begin position="329"/>
        <end position="348"/>
    </location>
</feature>
<protein>
    <submittedName>
        <fullName evidence="14">TrkH family potassium uptake protein</fullName>
    </submittedName>
</protein>
<dbReference type="Proteomes" id="UP000254337">
    <property type="component" value="Chromosome"/>
</dbReference>